<gene>
    <name evidence="3" type="ORF">Aca07nite_72100</name>
</gene>
<dbReference type="InterPro" id="IPR003488">
    <property type="entry name" value="DprA"/>
</dbReference>
<dbReference type="SUPFAM" id="SSF102405">
    <property type="entry name" value="MCP/YpsA-like"/>
    <property type="match status" value="1"/>
</dbReference>
<accession>A0ABQ3WUX2</accession>
<comment type="similarity">
    <text evidence="1">Belongs to the DprA/Smf family.</text>
</comment>
<dbReference type="RefSeq" id="WP_204300004.1">
    <property type="nucleotide sequence ID" value="NZ_BAAAGQ010000063.1"/>
</dbReference>
<proteinExistence type="inferred from homology"/>
<organism evidence="3">
    <name type="scientific">Actinoplanes campanulatus</name>
    <dbReference type="NCBI Taxonomy" id="113559"/>
    <lineage>
        <taxon>Bacteria</taxon>
        <taxon>Bacillati</taxon>
        <taxon>Actinomycetota</taxon>
        <taxon>Actinomycetes</taxon>
        <taxon>Micromonosporales</taxon>
        <taxon>Micromonosporaceae</taxon>
        <taxon>Actinoplanes</taxon>
    </lineage>
</organism>
<evidence type="ECO:0000256" key="1">
    <source>
        <dbReference type="ARBA" id="ARBA00006525"/>
    </source>
</evidence>
<sequence length="308" mass="32170">MIPELERIRAARAALAHLALLVPDGGEALHELAVYYGPADALDLLVSPKTSQELRTECIGVMTSAQLQAHIRTVGDATKASGARLLIPEDHDWPQRLDDLSRVDYALAASAAIGLWVRGTERPIPARTVAICGSRTATPYGITVAADLSHDMAAAGWTVATTSGYGINRAVIRGALAAGSRVVVLLSGGIDRPHPEGLLGLLTEVTRNGGNLITAYPPGTTPTRPRATATQRLLAGMTSGTVLVEAALGCPSRAAIEEAVHRGRRAMAMPGPVTSAESAGAHQLLRDHPAARLVASNNDVLAELSHVQ</sequence>
<dbReference type="PANTHER" id="PTHR43022:SF1">
    <property type="entry name" value="PROTEIN SMF"/>
    <property type="match status" value="1"/>
</dbReference>
<reference evidence="3" key="1">
    <citation type="submission" date="2021-01" db="EMBL/GenBank/DDBJ databases">
        <title>Whole genome shotgun sequence of Actinoplanes capillaceus NBRC 16408.</title>
        <authorList>
            <person name="Komaki H."/>
            <person name="Tamura T."/>
        </authorList>
    </citation>
    <scope>NUCLEOTIDE SEQUENCE [LARGE SCALE GENOMIC DNA]</scope>
    <source>
        <strain evidence="3">NBRC 16408</strain>
    </source>
</reference>
<feature type="domain" description="Smf/DprA SLOG" evidence="2">
    <location>
        <begin position="85"/>
        <end position="304"/>
    </location>
</feature>
<evidence type="ECO:0000313" key="3">
    <source>
        <dbReference type="EMBL" id="GID49935.1"/>
    </source>
</evidence>
<protein>
    <recommendedName>
        <fullName evidence="2">Smf/DprA SLOG domain-containing protein</fullName>
    </recommendedName>
</protein>
<evidence type="ECO:0000259" key="2">
    <source>
        <dbReference type="Pfam" id="PF02481"/>
    </source>
</evidence>
<dbReference type="EMBL" id="BOMF01000136">
    <property type="protein sequence ID" value="GID49935.1"/>
    <property type="molecule type" value="Genomic_DNA"/>
</dbReference>
<dbReference type="Pfam" id="PF02481">
    <property type="entry name" value="DNA_processg_A"/>
    <property type="match status" value="1"/>
</dbReference>
<comment type="caution">
    <text evidence="3">The sequence shown here is derived from an EMBL/GenBank/DDBJ whole genome shotgun (WGS) entry which is preliminary data.</text>
</comment>
<dbReference type="PANTHER" id="PTHR43022">
    <property type="entry name" value="PROTEIN SMF"/>
    <property type="match status" value="1"/>
</dbReference>
<dbReference type="InterPro" id="IPR057666">
    <property type="entry name" value="DrpA_SLOG"/>
</dbReference>
<name>A0ABQ3WUX2_9ACTN</name>
<dbReference type="Gene3D" id="3.40.50.450">
    <property type="match status" value="1"/>
</dbReference>